<evidence type="ECO:0000259" key="1">
    <source>
        <dbReference type="Pfam" id="PF13470"/>
    </source>
</evidence>
<accession>A0A0G1M713</accession>
<proteinExistence type="predicted"/>
<gene>
    <name evidence="2" type="ORF">UX03_C0005G0020</name>
</gene>
<dbReference type="Proteomes" id="UP000034086">
    <property type="component" value="Unassembled WGS sequence"/>
</dbReference>
<dbReference type="EMBL" id="LCKQ01000005">
    <property type="protein sequence ID" value="KKU04036.1"/>
    <property type="molecule type" value="Genomic_DNA"/>
</dbReference>
<sequence>MKRRQKNLKLRVLFNASVVLSGFRTPKGGSGKLLGFIKNRVVEGEISEVIFDEILKHSEKLSVPVSKSARLSLELFGNFLPAPSGESVHEYKKVVIDEGDAHVIASCKEAKIKYLVTLDKKHLLILKGKIKGLKILTPGELIALIAEK</sequence>
<evidence type="ECO:0000313" key="2">
    <source>
        <dbReference type="EMBL" id="KKU04036.1"/>
    </source>
</evidence>
<name>A0A0G1M713_9BACT</name>
<dbReference type="CDD" id="cd09854">
    <property type="entry name" value="PIN_VapC-like"/>
    <property type="match status" value="1"/>
</dbReference>
<dbReference type="Pfam" id="PF13470">
    <property type="entry name" value="PIN_3"/>
    <property type="match status" value="1"/>
</dbReference>
<dbReference type="InterPro" id="IPR002716">
    <property type="entry name" value="PIN_dom"/>
</dbReference>
<feature type="domain" description="PIN" evidence="1">
    <location>
        <begin position="11"/>
        <end position="121"/>
    </location>
</feature>
<dbReference type="InterPro" id="IPR029060">
    <property type="entry name" value="PIN-like_dom_sf"/>
</dbReference>
<dbReference type="PANTHER" id="PTHR34610:SF3">
    <property type="entry name" value="SSL7007 PROTEIN"/>
    <property type="match status" value="1"/>
</dbReference>
<dbReference type="PANTHER" id="PTHR34610">
    <property type="entry name" value="SSL7007 PROTEIN"/>
    <property type="match status" value="1"/>
</dbReference>
<comment type="caution">
    <text evidence="2">The sequence shown here is derived from an EMBL/GenBank/DDBJ whole genome shotgun (WGS) entry which is preliminary data.</text>
</comment>
<dbReference type="InterPro" id="IPR002850">
    <property type="entry name" value="PIN_toxin-like"/>
</dbReference>
<dbReference type="AlphaFoldDB" id="A0A0G1M713"/>
<reference evidence="2 3" key="1">
    <citation type="journal article" date="2015" name="Nature">
        <title>rRNA introns, odd ribosomes, and small enigmatic genomes across a large radiation of phyla.</title>
        <authorList>
            <person name="Brown C.T."/>
            <person name="Hug L.A."/>
            <person name="Thomas B.C."/>
            <person name="Sharon I."/>
            <person name="Castelle C.J."/>
            <person name="Singh A."/>
            <person name="Wilkins M.J."/>
            <person name="Williams K.H."/>
            <person name="Banfield J.F."/>
        </authorList>
    </citation>
    <scope>NUCLEOTIDE SEQUENCE [LARGE SCALE GENOMIC DNA]</scope>
</reference>
<evidence type="ECO:0000313" key="3">
    <source>
        <dbReference type="Proteomes" id="UP000034086"/>
    </source>
</evidence>
<dbReference type="SUPFAM" id="SSF88723">
    <property type="entry name" value="PIN domain-like"/>
    <property type="match status" value="1"/>
</dbReference>
<organism evidence="2 3">
    <name type="scientific">Candidatus Woesebacteria bacterium GW2011_GWE1_45_18</name>
    <dbReference type="NCBI Taxonomy" id="1618598"/>
    <lineage>
        <taxon>Bacteria</taxon>
        <taxon>Candidatus Woeseibacteriota</taxon>
    </lineage>
</organism>
<protein>
    <recommendedName>
        <fullName evidence="1">PIN domain-containing protein</fullName>
    </recommendedName>
</protein>